<gene>
    <name evidence="1" type="ORF">GLOINDRAFT_23479</name>
</gene>
<dbReference type="EMBL" id="KI281619">
    <property type="protein sequence ID" value="ESA15813.1"/>
    <property type="molecule type" value="Genomic_DNA"/>
</dbReference>
<dbReference type="HOGENOM" id="CLU_2905262_0_0_1"/>
<accession>U9UB63</accession>
<name>U9UB63_RHIID</name>
<dbReference type="AlphaFoldDB" id="U9UB63"/>
<reference evidence="1" key="1">
    <citation type="submission" date="2013-07" db="EMBL/GenBank/DDBJ databases">
        <title>The genome of an arbuscular mycorrhizal fungus provides insights into the evolution of the oldest plant symbiosis.</title>
        <authorList>
            <consortium name="DOE Joint Genome Institute"/>
            <person name="Tisserant E."/>
            <person name="Malbreil M."/>
            <person name="Kuo A."/>
            <person name="Kohler A."/>
            <person name="Symeonidi A."/>
            <person name="Balestrini R."/>
            <person name="Charron P."/>
            <person name="Duensing N."/>
            <person name="Frei-dit-Frey N."/>
            <person name="Gianinazzi-Pearson V."/>
            <person name="Gilbert B."/>
            <person name="Handa Y."/>
            <person name="Hijri M."/>
            <person name="Kaul R."/>
            <person name="Kawaguchi M."/>
            <person name="Krajinski F."/>
            <person name="Lammers P."/>
            <person name="Lapierre D."/>
            <person name="Masclaux F.G."/>
            <person name="Murat C."/>
            <person name="Morin E."/>
            <person name="Ndikumana S."/>
            <person name="Pagni M."/>
            <person name="Petitpierre D."/>
            <person name="Requena N."/>
            <person name="Rosikiewicz P."/>
            <person name="Riley R."/>
            <person name="Saito K."/>
            <person name="San Clemente H."/>
            <person name="Shapiro H."/>
            <person name="van Tuinen D."/>
            <person name="Becard G."/>
            <person name="Bonfante P."/>
            <person name="Paszkowski U."/>
            <person name="Shachar-Hill Y."/>
            <person name="Young J.P."/>
            <person name="Sanders I.R."/>
            <person name="Henrissat B."/>
            <person name="Rensing S.A."/>
            <person name="Grigoriev I.V."/>
            <person name="Corradi N."/>
            <person name="Roux C."/>
            <person name="Martin F."/>
        </authorList>
    </citation>
    <scope>NUCLEOTIDE SEQUENCE</scope>
    <source>
        <strain evidence="1">DAOM 197198</strain>
    </source>
</reference>
<protein>
    <submittedName>
        <fullName evidence="1">Uncharacterized protein</fullName>
    </submittedName>
</protein>
<proteinExistence type="predicted"/>
<organism evidence="1">
    <name type="scientific">Rhizophagus irregularis (strain DAOM 181602 / DAOM 197198 / MUCL 43194)</name>
    <name type="common">Arbuscular mycorrhizal fungus</name>
    <name type="synonym">Glomus intraradices</name>
    <dbReference type="NCBI Taxonomy" id="747089"/>
    <lineage>
        <taxon>Eukaryota</taxon>
        <taxon>Fungi</taxon>
        <taxon>Fungi incertae sedis</taxon>
        <taxon>Mucoromycota</taxon>
        <taxon>Glomeromycotina</taxon>
        <taxon>Glomeromycetes</taxon>
        <taxon>Glomerales</taxon>
        <taxon>Glomeraceae</taxon>
        <taxon>Rhizophagus</taxon>
    </lineage>
</organism>
<sequence length="62" mass="7187">MKIYQNYTDESENTSNKPENIEKCESCVITKSDTGKIEKLYCFVETEIDTTTKVVHSQQFNC</sequence>
<evidence type="ECO:0000313" key="1">
    <source>
        <dbReference type="EMBL" id="ESA15813.1"/>
    </source>
</evidence>